<keyword evidence="3" id="KW-1185">Reference proteome</keyword>
<dbReference type="CDD" id="cd07253">
    <property type="entry name" value="GLOD5"/>
    <property type="match status" value="1"/>
</dbReference>
<dbReference type="Gene3D" id="3.10.180.10">
    <property type="entry name" value="2,3-Dihydroxybiphenyl 1,2-Dioxygenase, domain 1"/>
    <property type="match status" value="1"/>
</dbReference>
<gene>
    <name evidence="2" type="ORF">ETD85_13275</name>
</gene>
<dbReference type="InterPro" id="IPR050383">
    <property type="entry name" value="GlyoxalaseI/FosfomycinResist"/>
</dbReference>
<reference evidence="2 3" key="1">
    <citation type="submission" date="2019-05" db="EMBL/GenBank/DDBJ databases">
        <title>Draft genome sequence of Nonomuraea zeae DSM 100528.</title>
        <authorList>
            <person name="Saricaoglu S."/>
            <person name="Isik K."/>
        </authorList>
    </citation>
    <scope>NUCLEOTIDE SEQUENCE [LARGE SCALE GENOMIC DNA]</scope>
    <source>
        <strain evidence="2 3">DSM 100528</strain>
    </source>
</reference>
<dbReference type="SUPFAM" id="SSF54593">
    <property type="entry name" value="Glyoxalase/Bleomycin resistance protein/Dihydroxybiphenyl dioxygenase"/>
    <property type="match status" value="1"/>
</dbReference>
<accession>A0A5S4GS99</accession>
<dbReference type="Pfam" id="PF00903">
    <property type="entry name" value="Glyoxalase"/>
    <property type="match status" value="1"/>
</dbReference>
<dbReference type="Proteomes" id="UP000306628">
    <property type="component" value="Unassembled WGS sequence"/>
</dbReference>
<dbReference type="InterPro" id="IPR029068">
    <property type="entry name" value="Glyas_Bleomycin-R_OHBP_Dase"/>
</dbReference>
<dbReference type="PANTHER" id="PTHR21366:SF14">
    <property type="entry name" value="GLYOXALASE DOMAIN-CONTAINING PROTEIN 5"/>
    <property type="match status" value="1"/>
</dbReference>
<sequence>MRIDRLDHLVLTVADVEATVRFYTTVLGMTEVTFGPDRRGLAFGRSKINLHQAGHEFEPKAARPVVGSADLCLVVEDPLDDVMTELAGHGTEIEEGPVERTGAEGPIRSVYLRDPDGNLIELSNYPKV</sequence>
<dbReference type="RefSeq" id="WP_138689973.1">
    <property type="nucleotide sequence ID" value="NZ_JBHSAZ010000114.1"/>
</dbReference>
<feature type="domain" description="VOC" evidence="1">
    <location>
        <begin position="5"/>
        <end position="125"/>
    </location>
</feature>
<dbReference type="AlphaFoldDB" id="A0A5S4GS99"/>
<comment type="caution">
    <text evidence="2">The sequence shown here is derived from an EMBL/GenBank/DDBJ whole genome shotgun (WGS) entry which is preliminary data.</text>
</comment>
<dbReference type="PANTHER" id="PTHR21366">
    <property type="entry name" value="GLYOXALASE FAMILY PROTEIN"/>
    <property type="match status" value="1"/>
</dbReference>
<organism evidence="2 3">
    <name type="scientific">Nonomuraea zeae</name>
    <dbReference type="NCBI Taxonomy" id="1642303"/>
    <lineage>
        <taxon>Bacteria</taxon>
        <taxon>Bacillati</taxon>
        <taxon>Actinomycetota</taxon>
        <taxon>Actinomycetes</taxon>
        <taxon>Streptosporangiales</taxon>
        <taxon>Streptosporangiaceae</taxon>
        <taxon>Nonomuraea</taxon>
    </lineage>
</organism>
<dbReference type="PROSITE" id="PS51819">
    <property type="entry name" value="VOC"/>
    <property type="match status" value="1"/>
</dbReference>
<dbReference type="InterPro" id="IPR037523">
    <property type="entry name" value="VOC_core"/>
</dbReference>
<evidence type="ECO:0000313" key="3">
    <source>
        <dbReference type="Proteomes" id="UP000306628"/>
    </source>
</evidence>
<proteinExistence type="predicted"/>
<evidence type="ECO:0000259" key="1">
    <source>
        <dbReference type="PROSITE" id="PS51819"/>
    </source>
</evidence>
<dbReference type="InterPro" id="IPR004360">
    <property type="entry name" value="Glyas_Fos-R_dOase_dom"/>
</dbReference>
<dbReference type="OrthoDB" id="333547at2"/>
<protein>
    <submittedName>
        <fullName evidence="2">VOC family protein</fullName>
    </submittedName>
</protein>
<evidence type="ECO:0000313" key="2">
    <source>
        <dbReference type="EMBL" id="TMR35699.1"/>
    </source>
</evidence>
<dbReference type="EMBL" id="VCKX01000031">
    <property type="protein sequence ID" value="TMR35699.1"/>
    <property type="molecule type" value="Genomic_DNA"/>
</dbReference>
<name>A0A5S4GS99_9ACTN</name>